<proteinExistence type="predicted"/>
<organism evidence="1">
    <name type="scientific">marine metagenome</name>
    <dbReference type="NCBI Taxonomy" id="408172"/>
    <lineage>
        <taxon>unclassified sequences</taxon>
        <taxon>metagenomes</taxon>
        <taxon>ecological metagenomes</taxon>
    </lineage>
</organism>
<feature type="non-terminal residue" evidence="1">
    <location>
        <position position="34"/>
    </location>
</feature>
<sequence>MCGPNQQEVQQTFQLWKNLKQPMPVWRKIALVVG</sequence>
<name>A0A383A380_9ZZZZ</name>
<accession>A0A383A380</accession>
<evidence type="ECO:0000313" key="1">
    <source>
        <dbReference type="EMBL" id="SVE02202.1"/>
    </source>
</evidence>
<dbReference type="EMBL" id="UINC01188808">
    <property type="protein sequence ID" value="SVE02202.1"/>
    <property type="molecule type" value="Genomic_DNA"/>
</dbReference>
<reference evidence="1" key="1">
    <citation type="submission" date="2018-05" db="EMBL/GenBank/DDBJ databases">
        <authorList>
            <person name="Lanie J.A."/>
            <person name="Ng W.-L."/>
            <person name="Kazmierczak K.M."/>
            <person name="Andrzejewski T.M."/>
            <person name="Davidsen T.M."/>
            <person name="Wayne K.J."/>
            <person name="Tettelin H."/>
            <person name="Glass J.I."/>
            <person name="Rusch D."/>
            <person name="Podicherti R."/>
            <person name="Tsui H.-C.T."/>
            <person name="Winkler M.E."/>
        </authorList>
    </citation>
    <scope>NUCLEOTIDE SEQUENCE</scope>
</reference>
<protein>
    <submittedName>
        <fullName evidence="1">Uncharacterized protein</fullName>
    </submittedName>
</protein>
<gene>
    <name evidence="1" type="ORF">METZ01_LOCUS455056</name>
</gene>
<dbReference type="AlphaFoldDB" id="A0A383A380"/>